<dbReference type="Gene3D" id="1.10.10.10">
    <property type="entry name" value="Winged helix-like DNA-binding domain superfamily/Winged helix DNA-binding domain"/>
    <property type="match status" value="1"/>
</dbReference>
<dbReference type="FunFam" id="1.10.10.10:FF:000001">
    <property type="entry name" value="LysR family transcriptional regulator"/>
    <property type="match status" value="1"/>
</dbReference>
<dbReference type="GO" id="GO:0006351">
    <property type="term" value="P:DNA-templated transcription"/>
    <property type="evidence" value="ECO:0007669"/>
    <property type="project" value="TreeGrafter"/>
</dbReference>
<dbReference type="STRING" id="411684.HPDFL43_12131"/>
<keyword evidence="7" id="KW-1185">Reference proteome</keyword>
<dbReference type="PRINTS" id="PR00039">
    <property type="entry name" value="HTHLYSR"/>
</dbReference>
<comment type="similarity">
    <text evidence="1">Belongs to the LysR transcriptional regulatory family.</text>
</comment>
<dbReference type="PANTHER" id="PTHR30537">
    <property type="entry name" value="HTH-TYPE TRANSCRIPTIONAL REGULATOR"/>
    <property type="match status" value="1"/>
</dbReference>
<organism evidence="6 7">
    <name type="scientific">Hoeflea phototrophica (strain DSM 17068 / NCIMB 14078 / DFL-43)</name>
    <dbReference type="NCBI Taxonomy" id="411684"/>
    <lineage>
        <taxon>Bacteria</taxon>
        <taxon>Pseudomonadati</taxon>
        <taxon>Pseudomonadota</taxon>
        <taxon>Alphaproteobacteria</taxon>
        <taxon>Hyphomicrobiales</taxon>
        <taxon>Rhizobiaceae</taxon>
        <taxon>Hoeflea</taxon>
    </lineage>
</organism>
<dbReference type="CDD" id="cd08432">
    <property type="entry name" value="PBP2_GcdR_TrpI_HvrB_AmpR_like"/>
    <property type="match status" value="1"/>
</dbReference>
<reference evidence="6 7" key="2">
    <citation type="submission" date="2012-06" db="EMBL/GenBank/DDBJ databases">
        <authorList>
            <person name="Fiebig A."/>
        </authorList>
    </citation>
    <scope>NUCLEOTIDE SEQUENCE [LARGE SCALE GENOMIC DNA]</scope>
    <source>
        <strain evidence="6 7">DFL-43</strain>
    </source>
</reference>
<dbReference type="AlphaFoldDB" id="A9DBL2"/>
<gene>
    <name evidence="6" type="ORF">HPDFL43_12131</name>
</gene>
<dbReference type="HOGENOM" id="CLU_039613_37_0_5"/>
<dbReference type="Pfam" id="PF00126">
    <property type="entry name" value="HTH_1"/>
    <property type="match status" value="1"/>
</dbReference>
<dbReference type="Gene3D" id="3.40.190.10">
    <property type="entry name" value="Periplasmic binding protein-like II"/>
    <property type="match status" value="2"/>
</dbReference>
<keyword evidence="3" id="KW-0238">DNA-binding</keyword>
<comment type="caution">
    <text evidence="6">The sequence shown here is derived from an EMBL/GenBank/DDBJ whole genome shotgun (WGS) entry which is preliminary data.</text>
</comment>
<keyword evidence="2" id="KW-0805">Transcription regulation</keyword>
<protein>
    <submittedName>
        <fullName evidence="6">Transcriptional regulator</fullName>
    </submittedName>
</protein>
<dbReference type="PANTHER" id="PTHR30537:SF79">
    <property type="entry name" value="TRANSCRIPTIONAL REGULATOR-RELATED"/>
    <property type="match status" value="1"/>
</dbReference>
<dbReference type="PROSITE" id="PS50931">
    <property type="entry name" value="HTH_LYSR"/>
    <property type="match status" value="1"/>
</dbReference>
<dbReference type="InterPro" id="IPR058163">
    <property type="entry name" value="LysR-type_TF_proteobact-type"/>
</dbReference>
<dbReference type="GO" id="GO:0043565">
    <property type="term" value="F:sequence-specific DNA binding"/>
    <property type="evidence" value="ECO:0007669"/>
    <property type="project" value="TreeGrafter"/>
</dbReference>
<evidence type="ECO:0000256" key="2">
    <source>
        <dbReference type="ARBA" id="ARBA00023015"/>
    </source>
</evidence>
<evidence type="ECO:0000256" key="4">
    <source>
        <dbReference type="ARBA" id="ARBA00023163"/>
    </source>
</evidence>
<dbReference type="InterPro" id="IPR000847">
    <property type="entry name" value="LysR_HTH_N"/>
</dbReference>
<keyword evidence="4" id="KW-0804">Transcription</keyword>
<evidence type="ECO:0000259" key="5">
    <source>
        <dbReference type="PROSITE" id="PS50931"/>
    </source>
</evidence>
<proteinExistence type="inferred from homology"/>
<dbReference type="EMBL" id="ABIA03000004">
    <property type="protein sequence ID" value="EDQ32548.2"/>
    <property type="molecule type" value="Genomic_DNA"/>
</dbReference>
<accession>A9DBL2</accession>
<reference evidence="6 7" key="1">
    <citation type="submission" date="2007-10" db="EMBL/GenBank/DDBJ databases">
        <authorList>
            <person name="Wagner-Dobler I."/>
            <person name="Ferriera S."/>
            <person name="Johnson J."/>
            <person name="Kravitz S."/>
            <person name="Beeson K."/>
            <person name="Sutton G."/>
            <person name="Rogers Y.-H."/>
            <person name="Friedman R."/>
            <person name="Frazier M."/>
            <person name="Venter J.C."/>
        </authorList>
    </citation>
    <scope>NUCLEOTIDE SEQUENCE [LARGE SCALE GENOMIC DNA]</scope>
    <source>
        <strain evidence="6 7">DFL-43</strain>
    </source>
</reference>
<name>A9DBL2_HOEPD</name>
<dbReference type="eggNOG" id="COG0583">
    <property type="taxonomic scope" value="Bacteria"/>
</dbReference>
<dbReference type="InterPro" id="IPR036390">
    <property type="entry name" value="WH_DNA-bd_sf"/>
</dbReference>
<dbReference type="SUPFAM" id="SSF53850">
    <property type="entry name" value="Periplasmic binding protein-like II"/>
    <property type="match status" value="1"/>
</dbReference>
<evidence type="ECO:0000256" key="3">
    <source>
        <dbReference type="ARBA" id="ARBA00023125"/>
    </source>
</evidence>
<dbReference type="Proteomes" id="UP000004291">
    <property type="component" value="Chromosome"/>
</dbReference>
<feature type="domain" description="HTH lysR-type" evidence="5">
    <location>
        <begin position="30"/>
        <end position="87"/>
    </location>
</feature>
<evidence type="ECO:0000256" key="1">
    <source>
        <dbReference type="ARBA" id="ARBA00009437"/>
    </source>
</evidence>
<dbReference type="SUPFAM" id="SSF46785">
    <property type="entry name" value="Winged helix' DNA-binding domain"/>
    <property type="match status" value="1"/>
</dbReference>
<sequence>MAGANRPSSQHEITQPVFGEVRKPFMALTPNLNAYLYFEAVARRGTITHAAEELSISPSAVSQQVKLLEQRLGVKLFRRDGRLLSLTLEGEQLFQVSTTALRMLRDTGRHLGKTRETHRLNLRVTPSFGVRWLAPRLAGFVAEHPDWDLRVDAAPDPTNFEREVMDLDIRYGNGDWQGLHARPVLHDHVLPLCSPRYLSGLKASDNPGALLDQARLIDSARALCQWDFWLYHNGIETSSNRKSILMDRSSIALQLALDGAGIVLESLALALPEVANGRLVPVLPKLPVLTFPSYWTICPARYLNRRAVHLFLDWLDGEVDDHSAQVSHVLTMHDLSVEELKLDGGQLTGA</sequence>
<dbReference type="InterPro" id="IPR005119">
    <property type="entry name" value="LysR_subst-bd"/>
</dbReference>
<dbReference type="GO" id="GO:0003700">
    <property type="term" value="F:DNA-binding transcription factor activity"/>
    <property type="evidence" value="ECO:0007669"/>
    <property type="project" value="InterPro"/>
</dbReference>
<dbReference type="Pfam" id="PF03466">
    <property type="entry name" value="LysR_substrate"/>
    <property type="match status" value="1"/>
</dbReference>
<evidence type="ECO:0000313" key="7">
    <source>
        <dbReference type="Proteomes" id="UP000004291"/>
    </source>
</evidence>
<dbReference type="InterPro" id="IPR036388">
    <property type="entry name" value="WH-like_DNA-bd_sf"/>
</dbReference>
<evidence type="ECO:0000313" key="6">
    <source>
        <dbReference type="EMBL" id="EDQ32548.2"/>
    </source>
</evidence>